<name>A0A9P0FLH8_BRAAE</name>
<evidence type="ECO:0000256" key="3">
    <source>
        <dbReference type="SAM" id="Phobius"/>
    </source>
</evidence>
<evidence type="ECO:0000313" key="5">
    <source>
        <dbReference type="Proteomes" id="UP001154078"/>
    </source>
</evidence>
<evidence type="ECO:0000256" key="2">
    <source>
        <dbReference type="ARBA" id="ARBA00023180"/>
    </source>
</evidence>
<keyword evidence="3" id="KW-0812">Transmembrane</keyword>
<feature type="transmembrane region" description="Helical" evidence="3">
    <location>
        <begin position="6"/>
        <end position="23"/>
    </location>
</feature>
<keyword evidence="3" id="KW-0472">Membrane</keyword>
<comment type="similarity">
    <text evidence="1">Belongs to the GILT family.</text>
</comment>
<dbReference type="PANTHER" id="PTHR13234:SF71">
    <property type="entry name" value="GAMMA-INTERFERON-INDUCIBLE LYSOSOMAL THIOL REDUCTASE-LIKE PROTEIN"/>
    <property type="match status" value="1"/>
</dbReference>
<dbReference type="PANTHER" id="PTHR13234">
    <property type="entry name" value="GAMMA-INTERFERON INDUCIBLE LYSOSOMAL THIOL REDUCTASE GILT"/>
    <property type="match status" value="1"/>
</dbReference>
<evidence type="ECO:0000313" key="4">
    <source>
        <dbReference type="EMBL" id="CAH0561849.1"/>
    </source>
</evidence>
<evidence type="ECO:0008006" key="6">
    <source>
        <dbReference type="Google" id="ProtNLM"/>
    </source>
</evidence>
<gene>
    <name evidence="4" type="ORF">MELIAE_LOCUS11150</name>
</gene>
<dbReference type="OrthoDB" id="958254at2759"/>
<dbReference type="Pfam" id="PF03227">
    <property type="entry name" value="GILT"/>
    <property type="match status" value="1"/>
</dbReference>
<evidence type="ECO:0000256" key="1">
    <source>
        <dbReference type="ARBA" id="ARBA00005679"/>
    </source>
</evidence>
<dbReference type="InterPro" id="IPR004911">
    <property type="entry name" value="Interferon-induced_GILT"/>
</dbReference>
<keyword evidence="2" id="KW-0325">Glycoprotein</keyword>
<proteinExistence type="inferred from homology"/>
<keyword evidence="5" id="KW-1185">Reference proteome</keyword>
<keyword evidence="3" id="KW-1133">Transmembrane helix</keyword>
<reference evidence="4" key="1">
    <citation type="submission" date="2021-12" db="EMBL/GenBank/DDBJ databases">
        <authorList>
            <person name="King R."/>
        </authorList>
    </citation>
    <scope>NUCLEOTIDE SEQUENCE</scope>
</reference>
<accession>A0A9P0FLH8</accession>
<dbReference type="EMBL" id="OV121139">
    <property type="protein sequence ID" value="CAH0561849.1"/>
    <property type="molecule type" value="Genomic_DNA"/>
</dbReference>
<dbReference type="Proteomes" id="UP001154078">
    <property type="component" value="Chromosome 8"/>
</dbReference>
<sequence>MYNFKYFKILVILIVVFILFKTLKLYPFNNSVNKEENEGNNVHDLVKITVYYEALCPDSKFFILHQLVPVYKNLLTSMILDLVPYGKAETFEEDGDYKFRCQHDAVECYANKIHSCVINKIKEPYTQLQYIACMIDDNIRPDEVGQRCGNELNIPFEPIKNCAKSKEGSLLLKSNGVRTHSLSPAVKFIPTIELNESQNIVPQSHILKDLIKAVCQLLKDKPNKCSD</sequence>
<organism evidence="4 5">
    <name type="scientific">Brassicogethes aeneus</name>
    <name type="common">Rape pollen beetle</name>
    <name type="synonym">Meligethes aeneus</name>
    <dbReference type="NCBI Taxonomy" id="1431903"/>
    <lineage>
        <taxon>Eukaryota</taxon>
        <taxon>Metazoa</taxon>
        <taxon>Ecdysozoa</taxon>
        <taxon>Arthropoda</taxon>
        <taxon>Hexapoda</taxon>
        <taxon>Insecta</taxon>
        <taxon>Pterygota</taxon>
        <taxon>Neoptera</taxon>
        <taxon>Endopterygota</taxon>
        <taxon>Coleoptera</taxon>
        <taxon>Polyphaga</taxon>
        <taxon>Cucujiformia</taxon>
        <taxon>Nitidulidae</taxon>
        <taxon>Meligethinae</taxon>
        <taxon>Brassicogethes</taxon>
    </lineage>
</organism>
<protein>
    <recommendedName>
        <fullName evidence="6">Gamma-interferon-inducible lysosomal thiol reductase</fullName>
    </recommendedName>
</protein>
<dbReference type="AlphaFoldDB" id="A0A9P0FLH8"/>
<dbReference type="GO" id="GO:0016671">
    <property type="term" value="F:oxidoreductase activity, acting on a sulfur group of donors, disulfide as acceptor"/>
    <property type="evidence" value="ECO:0007669"/>
    <property type="project" value="InterPro"/>
</dbReference>